<name>A0A521B0I2_9FLAO</name>
<dbReference type="Proteomes" id="UP000316916">
    <property type="component" value="Unassembled WGS sequence"/>
</dbReference>
<gene>
    <name evidence="1" type="ORF">SAMN06265171_101606</name>
</gene>
<sequence length="40" mass="4857">MTNILASKLILFFNTQRKKYYFFINLIVERGVDLQNNGWF</sequence>
<keyword evidence="2" id="KW-1185">Reference proteome</keyword>
<organism evidence="1 2">
    <name type="scientific">Chryseobacterium rhizoplanae</name>
    <dbReference type="NCBI Taxonomy" id="1609531"/>
    <lineage>
        <taxon>Bacteria</taxon>
        <taxon>Pseudomonadati</taxon>
        <taxon>Bacteroidota</taxon>
        <taxon>Flavobacteriia</taxon>
        <taxon>Flavobacteriales</taxon>
        <taxon>Weeksellaceae</taxon>
        <taxon>Chryseobacterium group</taxon>
        <taxon>Chryseobacterium</taxon>
    </lineage>
</organism>
<accession>A0A521B0I2</accession>
<dbReference type="AlphaFoldDB" id="A0A521B0I2"/>
<reference evidence="1 2" key="1">
    <citation type="submission" date="2017-05" db="EMBL/GenBank/DDBJ databases">
        <authorList>
            <person name="Varghese N."/>
            <person name="Submissions S."/>
        </authorList>
    </citation>
    <scope>NUCLEOTIDE SEQUENCE [LARGE SCALE GENOMIC DNA]</scope>
    <source>
        <strain evidence="1 2">DSM 29371</strain>
    </source>
</reference>
<evidence type="ECO:0000313" key="1">
    <source>
        <dbReference type="EMBL" id="SMO40614.1"/>
    </source>
</evidence>
<dbReference type="EMBL" id="FXTC01000001">
    <property type="protein sequence ID" value="SMO40614.1"/>
    <property type="molecule type" value="Genomic_DNA"/>
</dbReference>
<protein>
    <submittedName>
        <fullName evidence="1">Uncharacterized protein</fullName>
    </submittedName>
</protein>
<proteinExistence type="predicted"/>
<evidence type="ECO:0000313" key="2">
    <source>
        <dbReference type="Proteomes" id="UP000316916"/>
    </source>
</evidence>